<evidence type="ECO:0000256" key="3">
    <source>
        <dbReference type="ARBA" id="ARBA00022737"/>
    </source>
</evidence>
<dbReference type="InterPro" id="IPR016024">
    <property type="entry name" value="ARM-type_fold"/>
</dbReference>
<dbReference type="eggNOG" id="KOG2734">
    <property type="taxonomic scope" value="Eukaryota"/>
</dbReference>
<reference evidence="8 9" key="1">
    <citation type="submission" date="2013-03" db="EMBL/GenBank/DDBJ databases">
        <title>The Genome Sequence of Phialophora europaea CBS 101466.</title>
        <authorList>
            <consortium name="The Broad Institute Genomics Platform"/>
            <person name="Cuomo C."/>
            <person name="de Hoog S."/>
            <person name="Gorbushina A."/>
            <person name="Walker B."/>
            <person name="Young S.K."/>
            <person name="Zeng Q."/>
            <person name="Gargeya S."/>
            <person name="Fitzgerald M."/>
            <person name="Haas B."/>
            <person name="Abouelleil A."/>
            <person name="Allen A.W."/>
            <person name="Alvarado L."/>
            <person name="Arachchi H.M."/>
            <person name="Berlin A.M."/>
            <person name="Chapman S.B."/>
            <person name="Gainer-Dewar J."/>
            <person name="Goldberg J."/>
            <person name="Griggs A."/>
            <person name="Gujja S."/>
            <person name="Hansen M."/>
            <person name="Howarth C."/>
            <person name="Imamovic A."/>
            <person name="Ireland A."/>
            <person name="Larimer J."/>
            <person name="McCowan C."/>
            <person name="Murphy C."/>
            <person name="Pearson M."/>
            <person name="Poon T.W."/>
            <person name="Priest M."/>
            <person name="Roberts A."/>
            <person name="Saif S."/>
            <person name="Shea T."/>
            <person name="Sisk P."/>
            <person name="Sykes S."/>
            <person name="Wortman J."/>
            <person name="Nusbaum C."/>
            <person name="Birren B."/>
        </authorList>
    </citation>
    <scope>NUCLEOTIDE SEQUENCE [LARGE SCALE GENOMIC DNA]</scope>
    <source>
        <strain evidence="8 9">CBS 101466</strain>
    </source>
</reference>
<keyword evidence="5" id="KW-0539">Nucleus</keyword>
<feature type="domain" description="Beta-catenin-like protein 1 N-terminal" evidence="7">
    <location>
        <begin position="99"/>
        <end position="207"/>
    </location>
</feature>
<dbReference type="Pfam" id="PF08216">
    <property type="entry name" value="CTNNBL"/>
    <property type="match status" value="1"/>
</dbReference>
<keyword evidence="4" id="KW-0175">Coiled coil</keyword>
<dbReference type="STRING" id="1220924.W2SFM6"/>
<evidence type="ECO:0000313" key="9">
    <source>
        <dbReference type="Proteomes" id="UP000030752"/>
    </source>
</evidence>
<evidence type="ECO:0000313" key="8">
    <source>
        <dbReference type="EMBL" id="ETN46833.1"/>
    </source>
</evidence>
<evidence type="ECO:0000256" key="6">
    <source>
        <dbReference type="SAM" id="MobiDB-lite"/>
    </source>
</evidence>
<gene>
    <name evidence="8" type="ORF">HMPREF1541_01022</name>
</gene>
<dbReference type="GeneID" id="19968361"/>
<evidence type="ECO:0000256" key="1">
    <source>
        <dbReference type="ARBA" id="ARBA00004123"/>
    </source>
</evidence>
<dbReference type="InterPro" id="IPR039678">
    <property type="entry name" value="CTNNBL1"/>
</dbReference>
<dbReference type="RefSeq" id="XP_008711545.1">
    <property type="nucleotide sequence ID" value="XM_008713323.1"/>
</dbReference>
<dbReference type="SUPFAM" id="SSF48371">
    <property type="entry name" value="ARM repeat"/>
    <property type="match status" value="1"/>
</dbReference>
<dbReference type="GO" id="GO:0010467">
    <property type="term" value="P:gene expression"/>
    <property type="evidence" value="ECO:0007669"/>
    <property type="project" value="UniProtKB-ARBA"/>
</dbReference>
<dbReference type="PANTHER" id="PTHR14978">
    <property type="entry name" value="BETA-CATENIN-LIKE PROTEIN 1 NUCLEAR ASSOCIATED PROTEIN"/>
    <property type="match status" value="1"/>
</dbReference>
<dbReference type="Proteomes" id="UP000030752">
    <property type="component" value="Unassembled WGS sequence"/>
</dbReference>
<dbReference type="SMART" id="SM01156">
    <property type="entry name" value="DUF1716"/>
    <property type="match status" value="1"/>
</dbReference>
<dbReference type="Gene3D" id="1.25.10.10">
    <property type="entry name" value="Leucine-rich Repeat Variant"/>
    <property type="match status" value="1"/>
</dbReference>
<dbReference type="PANTHER" id="PTHR14978:SF0">
    <property type="entry name" value="BETA-CATENIN-LIKE PROTEIN 1"/>
    <property type="match status" value="1"/>
</dbReference>
<dbReference type="AlphaFoldDB" id="W2SFM6"/>
<dbReference type="GO" id="GO:0005681">
    <property type="term" value="C:spliceosomal complex"/>
    <property type="evidence" value="ECO:0007669"/>
    <property type="project" value="TreeGrafter"/>
</dbReference>
<comment type="subcellular location">
    <subcellularLocation>
        <location evidence="1">Nucleus</location>
    </subcellularLocation>
</comment>
<sequence>MSSVDDLFRRPNAIPKRKLEDPNASFGGRSKTAKFLNGTSPHSTSTTQPPPPSVQDENSEQPAGHEGDEDDLEAGPALPPEEDEEGDDEEGRFFGSGVTDTERQALDLINQNDGDETPEETIDLSWLKRTALSFERKINKNAELRAKYADDPLKFVASEADLDAEIKTLSLLSEYPALYPQLVKSGSLNSLVQLLAHDNTDIAIAVAQVLDELTDEDTSVEAEQWSALTAALFDADILDLLTSNLSRLDETADTDRDGVYHILSVLENLLSAPANHDVIGSKVLTWLLGRIKTPDPTARARVGQNRQYAAELLAILLQNSHSNRKLVGKGVDDILELLAPYRNGDPERDSEEEEFVENLFDCLTCLVEDELPAGKFLDAEGVELCLIMLREGKLAKGRALKVLDHAMGGAAAVAVCDKVVDAAGLKTIFGLLMKGGGKAKGKDRKSSSKGSLERESVEHLIGISASLLRYTPADSPARIRTLAKFVERNYEKIDRLIELRGEYRTRLARVDAVIEDEKQKQRTSPSPEELAELEDEWLSRRLEAGLYSLQTLDVVLSWLVAEDTGARSKIEALLKANDGTAVLKRSLQEQLEGIDADTDKAKEGKEMLEALVRCL</sequence>
<feature type="region of interest" description="Disordered" evidence="6">
    <location>
        <begin position="1"/>
        <end position="102"/>
    </location>
</feature>
<name>W2SFM6_CYPE1</name>
<dbReference type="VEuPathDB" id="FungiDB:HMPREF1541_01022"/>
<evidence type="ECO:0000256" key="5">
    <source>
        <dbReference type="ARBA" id="ARBA00023242"/>
    </source>
</evidence>
<evidence type="ECO:0000259" key="7">
    <source>
        <dbReference type="SMART" id="SM01156"/>
    </source>
</evidence>
<dbReference type="HOGENOM" id="CLU_017098_0_0_1"/>
<evidence type="ECO:0000256" key="2">
    <source>
        <dbReference type="ARBA" id="ARBA00022553"/>
    </source>
</evidence>
<dbReference type="InterPro" id="IPR013180">
    <property type="entry name" value="CTNNBL1_N"/>
</dbReference>
<dbReference type="OrthoDB" id="1898821at2759"/>
<evidence type="ECO:0000256" key="4">
    <source>
        <dbReference type="ARBA" id="ARBA00023054"/>
    </source>
</evidence>
<keyword evidence="2" id="KW-0597">Phosphoprotein</keyword>
<feature type="compositionally biased region" description="Acidic residues" evidence="6">
    <location>
        <begin position="80"/>
        <end position="90"/>
    </location>
</feature>
<organism evidence="8 9">
    <name type="scientific">Cyphellophora europaea (strain CBS 101466)</name>
    <name type="common">Phialophora europaea</name>
    <dbReference type="NCBI Taxonomy" id="1220924"/>
    <lineage>
        <taxon>Eukaryota</taxon>
        <taxon>Fungi</taxon>
        <taxon>Dikarya</taxon>
        <taxon>Ascomycota</taxon>
        <taxon>Pezizomycotina</taxon>
        <taxon>Eurotiomycetes</taxon>
        <taxon>Chaetothyriomycetidae</taxon>
        <taxon>Chaetothyriales</taxon>
        <taxon>Cyphellophoraceae</taxon>
        <taxon>Cyphellophora</taxon>
    </lineage>
</organism>
<dbReference type="InParanoid" id="W2SFM6"/>
<keyword evidence="3" id="KW-0677">Repeat</keyword>
<dbReference type="InterPro" id="IPR011989">
    <property type="entry name" value="ARM-like"/>
</dbReference>
<keyword evidence="9" id="KW-1185">Reference proteome</keyword>
<proteinExistence type="predicted"/>
<dbReference type="FunFam" id="1.25.10.10:FF:001136">
    <property type="entry name" value="Beta-catenin-like protein 1"/>
    <property type="match status" value="1"/>
</dbReference>
<dbReference type="EMBL" id="KB822711">
    <property type="protein sequence ID" value="ETN46833.1"/>
    <property type="molecule type" value="Genomic_DNA"/>
</dbReference>
<accession>W2SFM6</accession>
<protein>
    <recommendedName>
        <fullName evidence="7">Beta-catenin-like protein 1 N-terminal domain-containing protein</fullName>
    </recommendedName>
</protein>